<dbReference type="GO" id="GO:0019903">
    <property type="term" value="F:protein phosphatase binding"/>
    <property type="evidence" value="ECO:0007669"/>
    <property type="project" value="Ensembl"/>
</dbReference>
<dbReference type="InterPro" id="IPR056386">
    <property type="entry name" value="Ig_CD22"/>
</dbReference>
<evidence type="ECO:0000256" key="15">
    <source>
        <dbReference type="ARBA" id="ARBA00040106"/>
    </source>
</evidence>
<keyword evidence="24" id="KW-1185">Reference proteome</keyword>
<dbReference type="GO" id="GO:0033691">
    <property type="term" value="F:sialic acid binding"/>
    <property type="evidence" value="ECO:0007669"/>
    <property type="project" value="Ensembl"/>
</dbReference>
<proteinExistence type="inferred from homology"/>
<keyword evidence="12" id="KW-0325">Glycoprotein</keyword>
<keyword evidence="11" id="KW-1015">Disulfide bond</keyword>
<organism evidence="23 24">
    <name type="scientific">Jaculus jaculus</name>
    <name type="common">Lesser Egyptian jerboa</name>
    <dbReference type="NCBI Taxonomy" id="51337"/>
    <lineage>
        <taxon>Eukaryota</taxon>
        <taxon>Metazoa</taxon>
        <taxon>Chordata</taxon>
        <taxon>Craniata</taxon>
        <taxon>Vertebrata</taxon>
        <taxon>Euteleostomi</taxon>
        <taxon>Mammalia</taxon>
        <taxon>Eutheria</taxon>
        <taxon>Euarchontoglires</taxon>
        <taxon>Glires</taxon>
        <taxon>Rodentia</taxon>
        <taxon>Myomorpha</taxon>
        <taxon>Dipodoidea</taxon>
        <taxon>Dipodidae</taxon>
        <taxon>Dipodinae</taxon>
        <taxon>Jaculus</taxon>
    </lineage>
</organism>
<dbReference type="Pfam" id="PF24518">
    <property type="entry name" value="Ig_CD22"/>
    <property type="match status" value="1"/>
</dbReference>
<protein>
    <recommendedName>
        <fullName evidence="15">B-cell receptor CD22</fullName>
    </recommendedName>
    <alternativeName>
        <fullName evidence="16">Sialic acid-binding Ig-like lectin 2</fullName>
    </alternativeName>
</protein>
<dbReference type="FunFam" id="2.60.40.10:FF:002011">
    <property type="entry name" value="B-cell receptor CD22"/>
    <property type="match status" value="1"/>
</dbReference>
<feature type="domain" description="Ig-like" evidence="22">
    <location>
        <begin position="502"/>
        <end position="579"/>
    </location>
</feature>
<feature type="domain" description="Ig-like" evidence="22">
    <location>
        <begin position="416"/>
        <end position="499"/>
    </location>
</feature>
<comment type="subunit">
    <text evidence="18">Predominantly monomer of isoform CD22-beta. Also found as heterodimer of isoform CD22-beta and a shorter isoform. Interacts with PTPN6/SHP-1, LYN, SYK, PIK3R1/PIK3R2 and PLCG1 upon phosphorylation. Interacts with GRB2, INPP5D and SHC1 upon phosphorylation. May form a complex with INPP5D/SHIP, GRB2 and SHC1.</text>
</comment>
<dbReference type="InterPro" id="IPR036179">
    <property type="entry name" value="Ig-like_dom_sf"/>
</dbReference>
<feature type="compositionally biased region" description="Polar residues" evidence="19">
    <location>
        <begin position="774"/>
        <end position="790"/>
    </location>
</feature>
<gene>
    <name evidence="23" type="primary">Cd22</name>
</gene>
<evidence type="ECO:0000256" key="21">
    <source>
        <dbReference type="SAM" id="SignalP"/>
    </source>
</evidence>
<dbReference type="GO" id="GO:0050859">
    <property type="term" value="P:negative regulation of B cell receptor signaling pathway"/>
    <property type="evidence" value="ECO:0007669"/>
    <property type="project" value="Ensembl"/>
</dbReference>
<keyword evidence="13" id="KW-0393">Immunoglobulin domain</keyword>
<dbReference type="InterPro" id="IPR013783">
    <property type="entry name" value="Ig-like_fold"/>
</dbReference>
<evidence type="ECO:0000256" key="11">
    <source>
        <dbReference type="ARBA" id="ARBA00023157"/>
    </source>
</evidence>
<dbReference type="GO" id="GO:0042609">
    <property type="term" value="F:CD4 receptor binding"/>
    <property type="evidence" value="ECO:0007669"/>
    <property type="project" value="Ensembl"/>
</dbReference>
<evidence type="ECO:0000256" key="16">
    <source>
        <dbReference type="ARBA" id="ARBA00041781"/>
    </source>
</evidence>
<reference evidence="23" key="2">
    <citation type="submission" date="2025-09" db="UniProtKB">
        <authorList>
            <consortium name="Ensembl"/>
        </authorList>
    </citation>
    <scope>IDENTIFICATION</scope>
</reference>
<evidence type="ECO:0000256" key="19">
    <source>
        <dbReference type="SAM" id="MobiDB-lite"/>
    </source>
</evidence>
<dbReference type="Pfam" id="PF13927">
    <property type="entry name" value="Ig_3"/>
    <property type="match status" value="3"/>
</dbReference>
<keyword evidence="9 20" id="KW-1133">Transmembrane helix</keyword>
<dbReference type="PANTHER" id="PTHR46958:SF1">
    <property type="entry name" value="B-CELL RECEPTOR CD22"/>
    <property type="match status" value="1"/>
</dbReference>
<comment type="subcellular location">
    <subcellularLocation>
        <location evidence="1">Cell membrane</location>
        <topology evidence="1">Single-pass type I membrane protein</topology>
    </subcellularLocation>
</comment>
<dbReference type="PROSITE" id="PS50835">
    <property type="entry name" value="IG_LIKE"/>
    <property type="match status" value="6"/>
</dbReference>
<evidence type="ECO:0000256" key="5">
    <source>
        <dbReference type="ARBA" id="ARBA00022729"/>
    </source>
</evidence>
<feature type="transmembrane region" description="Helical" evidence="20">
    <location>
        <begin position="685"/>
        <end position="706"/>
    </location>
</feature>
<dbReference type="SMART" id="SM00409">
    <property type="entry name" value="IG"/>
    <property type="match status" value="6"/>
</dbReference>
<evidence type="ECO:0000313" key="24">
    <source>
        <dbReference type="Proteomes" id="UP000694385"/>
    </source>
</evidence>
<keyword evidence="7" id="KW-0677">Repeat</keyword>
<feature type="region of interest" description="Disordered" evidence="19">
    <location>
        <begin position="823"/>
        <end position="844"/>
    </location>
</feature>
<dbReference type="Pfam" id="PF08205">
    <property type="entry name" value="C2-set_2"/>
    <property type="match status" value="1"/>
</dbReference>
<dbReference type="GO" id="GO:0005769">
    <property type="term" value="C:early endosome"/>
    <property type="evidence" value="ECO:0007669"/>
    <property type="project" value="Ensembl"/>
</dbReference>
<dbReference type="GO" id="GO:0042113">
    <property type="term" value="P:B cell activation"/>
    <property type="evidence" value="ECO:0007669"/>
    <property type="project" value="Ensembl"/>
</dbReference>
<feature type="region of interest" description="Disordered" evidence="19">
    <location>
        <begin position="767"/>
        <end position="790"/>
    </location>
</feature>
<feature type="signal peptide" evidence="21">
    <location>
        <begin position="1"/>
        <end position="18"/>
    </location>
</feature>
<dbReference type="GO" id="GO:0032809">
    <property type="term" value="C:neuronal cell body membrane"/>
    <property type="evidence" value="ECO:0007669"/>
    <property type="project" value="Ensembl"/>
</dbReference>
<keyword evidence="10 20" id="KW-0472">Membrane</keyword>
<dbReference type="PANTHER" id="PTHR46958">
    <property type="entry name" value="B-CELL RECEPTOR CD22"/>
    <property type="match status" value="1"/>
</dbReference>
<keyword evidence="6" id="KW-0430">Lectin</keyword>
<dbReference type="GO" id="GO:0007155">
    <property type="term" value="P:cell adhesion"/>
    <property type="evidence" value="ECO:0007669"/>
    <property type="project" value="UniProtKB-KW"/>
</dbReference>
<evidence type="ECO:0000256" key="8">
    <source>
        <dbReference type="ARBA" id="ARBA00022889"/>
    </source>
</evidence>
<dbReference type="GO" id="GO:0030100">
    <property type="term" value="P:regulation of endocytosis"/>
    <property type="evidence" value="ECO:0007669"/>
    <property type="project" value="Ensembl"/>
</dbReference>
<dbReference type="Ensembl" id="ENSJJAT00000026039.1">
    <property type="protein sequence ID" value="ENSJJAP00000019503.1"/>
    <property type="gene ID" value="ENSJJAG00000020411.1"/>
</dbReference>
<dbReference type="CDD" id="cd00096">
    <property type="entry name" value="Ig"/>
    <property type="match status" value="2"/>
</dbReference>
<feature type="domain" description="Ig-like" evidence="22">
    <location>
        <begin position="590"/>
        <end position="673"/>
    </location>
</feature>
<dbReference type="GO" id="GO:0002638">
    <property type="term" value="P:negative regulation of immunoglobulin production"/>
    <property type="evidence" value="ECO:0007669"/>
    <property type="project" value="Ensembl"/>
</dbReference>
<keyword evidence="2" id="KW-1003">Cell membrane</keyword>
<dbReference type="InterPro" id="IPR007110">
    <property type="entry name" value="Ig-like_dom"/>
</dbReference>
<dbReference type="GO" id="GO:0030888">
    <property type="term" value="P:regulation of B cell proliferation"/>
    <property type="evidence" value="ECO:0007669"/>
    <property type="project" value="Ensembl"/>
</dbReference>
<comment type="function">
    <text evidence="17">Most highly expressed siglec (sialic acid-binding immunoglobulin-like lectin) on B-cells that plays a role in various aspects of B-cell biology including differentiation, antigen presentation, and trafficking to bone marrow. Binds to alpha 2,6-linked sialic acid residues of surface molecules such as CD22 itself, CD45 and IgM in a cis configuration. Can also bind to ligands on other cells as an adhesion molecule in a trans configuration. Acts as an inhibitory coreceptor on the surface of B-cells and inhibits B-cell receptor induced signaling, characterized by inhibition of the calcium mobilization and cellular activation. Mechanistically, the immunoreceptor tyrosine-based inhibitory motif domain is phosphorylated by the Src kinase LYN, which in turn leads to the recruitment of the protein tyrosine phosphatase 1/PTPN6, leading to the negative regulation of BCR signaling. If this negative signaling from is of sufficient strength, apoptosis of the B-cell can be induced.</text>
</comment>
<dbReference type="AlphaFoldDB" id="A0A8C5L8E3"/>
<evidence type="ECO:0000256" key="3">
    <source>
        <dbReference type="ARBA" id="ARBA00022553"/>
    </source>
</evidence>
<dbReference type="InterPro" id="IPR003598">
    <property type="entry name" value="Ig_sub2"/>
</dbReference>
<dbReference type="GeneTree" id="ENSGT01010000222294"/>
<evidence type="ECO:0000256" key="13">
    <source>
        <dbReference type="ARBA" id="ARBA00023319"/>
    </source>
</evidence>
<feature type="domain" description="Ig-like" evidence="22">
    <location>
        <begin position="239"/>
        <end position="323"/>
    </location>
</feature>
<dbReference type="Proteomes" id="UP000694385">
    <property type="component" value="Unassembled WGS sequence"/>
</dbReference>
<keyword evidence="8" id="KW-0130">Cell adhesion</keyword>
<accession>A0A8C5L8E3</accession>
<dbReference type="GO" id="GO:0050849">
    <property type="term" value="P:negative regulation of calcium-mediated signaling"/>
    <property type="evidence" value="ECO:0007669"/>
    <property type="project" value="Ensembl"/>
</dbReference>
<evidence type="ECO:0000313" key="23">
    <source>
        <dbReference type="Ensembl" id="ENSJJAP00000019503.1"/>
    </source>
</evidence>
<keyword evidence="5 21" id="KW-0732">Signal</keyword>
<dbReference type="GO" id="GO:0055037">
    <property type="term" value="C:recycling endosome"/>
    <property type="evidence" value="ECO:0007669"/>
    <property type="project" value="Ensembl"/>
</dbReference>
<evidence type="ECO:0000256" key="2">
    <source>
        <dbReference type="ARBA" id="ARBA00022475"/>
    </source>
</evidence>
<feature type="domain" description="Ig-like" evidence="22">
    <location>
        <begin position="330"/>
        <end position="413"/>
    </location>
</feature>
<sequence>MRGLCLWLLLIPGKECLASHQRLQWLVSIPSTFRAWEDSCIWIPCLYQIPKSSAVLDRFSLYHNYWFEEGIKDFNGTIIYSNTQIGQFPPQQGRVRFLGDKTNNCTLSIHPVHVNDSGRLGLRMTSEGDKWMKEIQLNVSKTPFPPSIQLPPEIRESTTVALTCLLNFACYQYNIQLQWSLKEPAVTSTVLSTNKVYTESKVTFQPQWTDHGKNVTCQVRNATQVLSKATVRLDVKHVPKLTIEVIPREAAVMEEGSVTMTCQVISSNPEYTTLSWFKDGNLLRGEKTPTLNLSSVTKDMSGKYRCEASNNMGSGKSEEVTVTVWYAPEPSVVQIHQSPTKEEKPVEMICVSPASPRPKNYIWYHNRKIMPGKTQEKFQIPKVFLWHAGNYSCLAENQLGPGQIGQESQLDVQYAPKEVTAVIQSSTPIREGDMVTLSCSYNSSNPAVTHYQWSPEGSWTEPTPGVLRIPRAAWDATPIACAACNTWCTWASPVSLDVQYAPRDVKVLKLSPQTEIHAGHHVQLRCLFSGSRPAGVNFFWKKNGGFLVEGRDLNFDSISPEDAGHYSCMVNNSIGQTSSKAWWLQVLYAPRRLHVSIHPENSVMEGKKAVLTCESEANPPISQYAWFDGNNRDLTFAGQTLHLEPVKVQHSGSYRCQGANQLGVGESQPTTLTVYYSPETLGKRVALGFGFCLVIFILAIWGLKLLKRWKRTQSQQGLQENSSGQSFFVRNKKATRTPLSEGPNSMGCYNPVMDDSVNYAVLRFPETDRPSSRDAGTSETQEPLPNSNDVVTYSVLQKRHMGDYENTTADCSEDDGIHYSELVQFGSGERPQGKEEVEYVTLKQ</sequence>
<keyword evidence="3" id="KW-0597">Phosphoprotein</keyword>
<reference evidence="23" key="1">
    <citation type="submission" date="2025-08" db="UniProtKB">
        <authorList>
            <consortium name="Ensembl"/>
        </authorList>
    </citation>
    <scope>IDENTIFICATION</scope>
</reference>
<evidence type="ECO:0000256" key="14">
    <source>
        <dbReference type="ARBA" id="ARBA00038361"/>
    </source>
</evidence>
<keyword evidence="4 20" id="KW-0812">Transmembrane</keyword>
<dbReference type="Gene3D" id="2.60.40.10">
    <property type="entry name" value="Immunoglobulins"/>
    <property type="match status" value="7"/>
</dbReference>
<name>A0A8C5L8E3_JACJA</name>
<evidence type="ECO:0000256" key="4">
    <source>
        <dbReference type="ARBA" id="ARBA00022692"/>
    </source>
</evidence>
<dbReference type="InterPro" id="IPR013151">
    <property type="entry name" value="Immunoglobulin_dom"/>
</dbReference>
<dbReference type="InterPro" id="IPR013162">
    <property type="entry name" value="CD80_C2-set"/>
</dbReference>
<evidence type="ECO:0000256" key="10">
    <source>
        <dbReference type="ARBA" id="ARBA00023136"/>
    </source>
</evidence>
<dbReference type="SMART" id="SM00408">
    <property type="entry name" value="IGc2"/>
    <property type="match status" value="4"/>
</dbReference>
<dbReference type="InterPro" id="IPR003599">
    <property type="entry name" value="Ig_sub"/>
</dbReference>
<feature type="chain" id="PRO_5034422302" description="B-cell receptor CD22" evidence="21">
    <location>
        <begin position="19"/>
        <end position="844"/>
    </location>
</feature>
<evidence type="ECO:0000256" key="9">
    <source>
        <dbReference type="ARBA" id="ARBA00022989"/>
    </source>
</evidence>
<dbReference type="GO" id="GO:0009897">
    <property type="term" value="C:external side of plasma membrane"/>
    <property type="evidence" value="ECO:0007669"/>
    <property type="project" value="Ensembl"/>
</dbReference>
<dbReference type="OMA" id="DWNNQDL"/>
<evidence type="ECO:0000256" key="7">
    <source>
        <dbReference type="ARBA" id="ARBA00022737"/>
    </source>
</evidence>
<dbReference type="GO" id="GO:0030246">
    <property type="term" value="F:carbohydrate binding"/>
    <property type="evidence" value="ECO:0007669"/>
    <property type="project" value="UniProtKB-KW"/>
</dbReference>
<evidence type="ECO:0000256" key="12">
    <source>
        <dbReference type="ARBA" id="ARBA00023180"/>
    </source>
</evidence>
<evidence type="ECO:0000259" key="22">
    <source>
        <dbReference type="PROSITE" id="PS50835"/>
    </source>
</evidence>
<comment type="similarity">
    <text evidence="14">Belongs to the immunoglobulin superfamily. SIGLEC (sialic acid binding Ig-like lectin) family.</text>
</comment>
<evidence type="ECO:0000256" key="18">
    <source>
        <dbReference type="ARBA" id="ARBA00046458"/>
    </source>
</evidence>
<dbReference type="SUPFAM" id="SSF48726">
    <property type="entry name" value="Immunoglobulin"/>
    <property type="match status" value="7"/>
</dbReference>
<evidence type="ECO:0000256" key="1">
    <source>
        <dbReference type="ARBA" id="ARBA00004251"/>
    </source>
</evidence>
<evidence type="ECO:0000256" key="20">
    <source>
        <dbReference type="SAM" id="Phobius"/>
    </source>
</evidence>
<evidence type="ECO:0000256" key="17">
    <source>
        <dbReference type="ARBA" id="ARBA00045430"/>
    </source>
</evidence>
<dbReference type="Pfam" id="PF00047">
    <property type="entry name" value="ig"/>
    <property type="match status" value="1"/>
</dbReference>
<feature type="domain" description="Ig-like" evidence="22">
    <location>
        <begin position="146"/>
        <end position="232"/>
    </location>
</feature>
<dbReference type="GO" id="GO:0070062">
    <property type="term" value="C:extracellular exosome"/>
    <property type="evidence" value="ECO:0007669"/>
    <property type="project" value="TreeGrafter"/>
</dbReference>
<evidence type="ECO:0000256" key="6">
    <source>
        <dbReference type="ARBA" id="ARBA00022734"/>
    </source>
</evidence>